<comment type="caution">
    <text evidence="1">The sequence shown here is derived from an EMBL/GenBank/DDBJ whole genome shotgun (WGS) entry which is preliminary data.</text>
</comment>
<reference evidence="1 2" key="1">
    <citation type="submission" date="2010-09" db="EMBL/GenBank/DDBJ databases">
        <authorList>
            <person name="Weinstock G."/>
            <person name="Sodergren E."/>
            <person name="Clifton S."/>
            <person name="Fulton L."/>
            <person name="Fulton B."/>
            <person name="Courtney L."/>
            <person name="Fronick C."/>
            <person name="Harrison M."/>
            <person name="Strong C."/>
            <person name="Farmer C."/>
            <person name="Delahaunty K."/>
            <person name="Markovic C."/>
            <person name="Hall O."/>
            <person name="Minx P."/>
            <person name="Tomlinson C."/>
            <person name="Mitreva M."/>
            <person name="Hou S."/>
            <person name="Chen J."/>
            <person name="Wollam A."/>
            <person name="Pepin K.H."/>
            <person name="Johnson M."/>
            <person name="Bhonagiri V."/>
            <person name="Zhang X."/>
            <person name="Suruliraj S."/>
            <person name="Warren W."/>
            <person name="Chinwalla A."/>
            <person name="Mardis E.R."/>
            <person name="Wilson R.K."/>
        </authorList>
    </citation>
    <scope>NUCLEOTIDE SEQUENCE [LARGE SCALE GENOMIC DNA]</scope>
    <source>
        <strain evidence="1 2">MS 85-1</strain>
    </source>
</reference>
<proteinExistence type="predicted"/>
<dbReference type="AlphaFoldDB" id="A0AAN3MAG1"/>
<sequence length="54" mass="6374">MKKPAQAGFFMPAAFMMRERTHYRLPDSQKMLAFADMPLHFLNSSWLKNRRTIG</sequence>
<protein>
    <submittedName>
        <fullName evidence="1">Uncharacterized protein</fullName>
    </submittedName>
</protein>
<name>A0AAN3MAG1_ECOLX</name>
<organism evidence="1 2">
    <name type="scientific">Escherichia coli MS 85-1</name>
    <dbReference type="NCBI Taxonomy" id="679202"/>
    <lineage>
        <taxon>Bacteria</taxon>
        <taxon>Pseudomonadati</taxon>
        <taxon>Pseudomonadota</taxon>
        <taxon>Gammaproteobacteria</taxon>
        <taxon>Enterobacterales</taxon>
        <taxon>Enterobacteriaceae</taxon>
        <taxon>Escherichia</taxon>
    </lineage>
</organism>
<accession>A0AAN3MAG1</accession>
<gene>
    <name evidence="1" type="ORF">HMPREF9350_02327</name>
</gene>
<evidence type="ECO:0000313" key="1">
    <source>
        <dbReference type="EMBL" id="EFU35674.1"/>
    </source>
</evidence>
<evidence type="ECO:0000313" key="2">
    <source>
        <dbReference type="Proteomes" id="UP000005056"/>
    </source>
</evidence>
<dbReference type="Proteomes" id="UP000005056">
    <property type="component" value="Unassembled WGS sequence"/>
</dbReference>
<dbReference type="EMBL" id="ADWQ01000008">
    <property type="protein sequence ID" value="EFU35674.1"/>
    <property type="molecule type" value="Genomic_DNA"/>
</dbReference>